<feature type="compositionally biased region" description="Basic and acidic residues" evidence="1">
    <location>
        <begin position="191"/>
        <end position="204"/>
    </location>
</feature>
<organism evidence="2 3">
    <name type="scientific">Fasciola hepatica</name>
    <name type="common">Liver fluke</name>
    <dbReference type="NCBI Taxonomy" id="6192"/>
    <lineage>
        <taxon>Eukaryota</taxon>
        <taxon>Metazoa</taxon>
        <taxon>Spiralia</taxon>
        <taxon>Lophotrochozoa</taxon>
        <taxon>Platyhelminthes</taxon>
        <taxon>Trematoda</taxon>
        <taxon>Digenea</taxon>
        <taxon>Plagiorchiida</taxon>
        <taxon>Echinostomata</taxon>
        <taxon>Echinostomatoidea</taxon>
        <taxon>Fasciolidae</taxon>
        <taxon>Fasciola</taxon>
    </lineage>
</organism>
<feature type="compositionally biased region" description="Polar residues" evidence="1">
    <location>
        <begin position="721"/>
        <end position="739"/>
    </location>
</feature>
<feature type="region of interest" description="Disordered" evidence="1">
    <location>
        <begin position="721"/>
        <end position="752"/>
    </location>
</feature>
<sequence>MGMSPGQDPPKFHLISVPIVQCKPPIYHVVSSELSSGRPTDCEHANMTAHLFQPNSRSRPAEEQSCHSSYPAIPQHCLEHAQALLDPRERTEFHAQYFNTIPLKSKYQRKLIEQSPMAYREQPPPYKPMRDPSTVNGNKVRLNESSAVDLSEYVAHKIITSQDNRDPPQDKESSDLSVSNQKSPSFTNKQSESEHSANPGDERSTIQNPCSKETHWMEQYLDELYSRKQWLTQALIEAEVLLKRLMCEEKAITGIWPSGNLANVKGKPRSGSHTSLTETSESIGRGIHDVESRASSLMNRLKWRQSRRSKSAHERLPTGYSQTTGNGLLPQSTEMQLRRARVGTDPSGLQSEINGSITVVRGNEERSDVTVPRRLLRWWRQNKRRSVLDAKRRQSMGFMSMHCPDPATGLPPMELRTRGSSMPPNETRADESIDQERLTGHSSNRASLRLHHNPFSDCAPGTLPTTSAVIDQQGVRSRFSSVAGGCSYTSHPPNYQFVQLLTSNVTGNNANEITRNLFLPPNQRIHFLPCHQIMADPHPTSTNNNNSKSNDGRKVDQSVLPNTTFGKPVYRNHGINELHLYPSMVEAQMGPVHLYEYTNFSGKGPPSRWTTVRCRPMHPGTATDKSSSPPPLPPRVCGIGAGVEPMQNAVLVNTRHQMQHYRVPHATDWTRSGVTVLDDGSATITERYGEQRMNRRETSSSNGPIVTTVKLAPHFQPIIQRTSNSKQSKRWNPTQSQFTAVPKPNGVNGRARFPSLGNTVSSRIINGYEICPQATALTSRRVHSANVRPSAWDHLRGDTVRNPFVEPLWQLHLGTKPYGDNMFVKITRSNETRKVGRTFSHTVDSPAHKFNGIHQNIGASGPTQGVNSFDDCNAALRECLQGWELSDSGQTQWEHKMDPTTYSAGNSNPRVNPHVDLTKGSHNSKWTRIPGGDSVGAGSRNLPVQSPDYSEHATGSHSRDLPGPSTTTTRWNL</sequence>
<evidence type="ECO:0000313" key="3">
    <source>
        <dbReference type="Proteomes" id="UP000230066"/>
    </source>
</evidence>
<feature type="compositionally biased region" description="Basic and acidic residues" evidence="1">
    <location>
        <begin position="163"/>
        <end position="174"/>
    </location>
</feature>
<protein>
    <submittedName>
        <fullName evidence="2">Uncharacterized protein</fullName>
    </submittedName>
</protein>
<comment type="caution">
    <text evidence="2">The sequence shown here is derived from an EMBL/GenBank/DDBJ whole genome shotgun (WGS) entry which is preliminary data.</text>
</comment>
<feature type="region of interest" description="Disordered" evidence="1">
    <location>
        <begin position="614"/>
        <end position="633"/>
    </location>
</feature>
<feature type="compositionally biased region" description="Basic and acidic residues" evidence="1">
    <location>
        <begin position="427"/>
        <end position="439"/>
    </location>
</feature>
<feature type="region of interest" description="Disordered" evidence="1">
    <location>
        <begin position="888"/>
        <end position="973"/>
    </location>
</feature>
<feature type="compositionally biased region" description="Low complexity" evidence="1">
    <location>
        <begin position="540"/>
        <end position="549"/>
    </location>
</feature>
<feature type="region of interest" description="Disordered" evidence="1">
    <location>
        <begin position="414"/>
        <end position="439"/>
    </location>
</feature>
<feature type="region of interest" description="Disordered" evidence="1">
    <location>
        <begin position="534"/>
        <end position="567"/>
    </location>
</feature>
<dbReference type="Proteomes" id="UP000230066">
    <property type="component" value="Unassembled WGS sequence"/>
</dbReference>
<reference evidence="2" key="1">
    <citation type="submission" date="2019-03" db="EMBL/GenBank/DDBJ databases">
        <title>Improved annotation for the trematode Fasciola hepatica.</title>
        <authorList>
            <person name="Choi Y.-J."/>
            <person name="Martin J."/>
            <person name="Mitreva M."/>
        </authorList>
    </citation>
    <scope>NUCLEOTIDE SEQUENCE [LARGE SCALE GENOMIC DNA]</scope>
</reference>
<accession>A0A4E0RGD9</accession>
<evidence type="ECO:0000256" key="1">
    <source>
        <dbReference type="SAM" id="MobiDB-lite"/>
    </source>
</evidence>
<feature type="compositionally biased region" description="Polar residues" evidence="1">
    <location>
        <begin position="900"/>
        <end position="910"/>
    </location>
</feature>
<dbReference type="AlphaFoldDB" id="A0A4E0RGD9"/>
<name>A0A4E0RGD9_FASHE</name>
<feature type="compositionally biased region" description="Polar residues" evidence="1">
    <location>
        <begin position="175"/>
        <end position="190"/>
    </location>
</feature>
<feature type="region of interest" description="Disordered" evidence="1">
    <location>
        <begin position="117"/>
        <end position="138"/>
    </location>
</feature>
<gene>
    <name evidence="2" type="ORF">D915_003170</name>
</gene>
<evidence type="ECO:0000313" key="2">
    <source>
        <dbReference type="EMBL" id="THD26035.1"/>
    </source>
</evidence>
<feature type="compositionally biased region" description="Polar residues" evidence="1">
    <location>
        <begin position="319"/>
        <end position="329"/>
    </location>
</feature>
<feature type="region of interest" description="Disordered" evidence="1">
    <location>
        <begin position="159"/>
        <end position="210"/>
    </location>
</feature>
<feature type="region of interest" description="Disordered" evidence="1">
    <location>
        <begin position="304"/>
        <end position="329"/>
    </location>
</feature>
<keyword evidence="3" id="KW-1185">Reference proteome</keyword>
<feature type="compositionally biased region" description="Polar residues" evidence="1">
    <location>
        <begin position="964"/>
        <end position="973"/>
    </location>
</feature>
<dbReference type="EMBL" id="JXXN02000891">
    <property type="protein sequence ID" value="THD26035.1"/>
    <property type="molecule type" value="Genomic_DNA"/>
</dbReference>
<feature type="compositionally biased region" description="Polar residues" evidence="1">
    <location>
        <begin position="942"/>
        <end position="956"/>
    </location>
</feature>
<proteinExistence type="predicted"/>